<name>A0ABW1A6E2_9ACTN</name>
<gene>
    <name evidence="2" type="ORF">ACFPZN_23970</name>
</gene>
<dbReference type="Pfam" id="PF19328">
    <property type="entry name" value="DAP_DH_C"/>
    <property type="match status" value="1"/>
</dbReference>
<dbReference type="SUPFAM" id="SSF51735">
    <property type="entry name" value="NAD(P)-binding Rossmann-fold domains"/>
    <property type="match status" value="1"/>
</dbReference>
<evidence type="ECO:0000313" key="3">
    <source>
        <dbReference type="Proteomes" id="UP001596074"/>
    </source>
</evidence>
<evidence type="ECO:0000259" key="1">
    <source>
        <dbReference type="Pfam" id="PF19328"/>
    </source>
</evidence>
<keyword evidence="3" id="KW-1185">Reference proteome</keyword>
<sequence>MLRVVQWATGPVGRHAIAAVVDHPDLELAGCLVYDPDKGGRDAGDIAGIGPVGITATTERSDILALDADCVLFMAQGDADPMGALDDICPLLASGKNVVSTAVTPLIYPASMGPEVVRRLEEACAEGGTTFHATGIEPGWASEVLPLAMSGLFRHVDSLIVQELLDYANYDNRFMLFDVMGFGHPADSTRFFGADPAVLASPFRAPLMMVAEALEATIEDFDFHRDIWLADEPFDVAAGRIESGTIAALRFGATAVIEGRRALTVEHVTRLHPDAAPGWPTGRGWKVTVEGRPSMVVEAKIGVNGEDENDQGCLGTAMHAVHAIVPVCAAPAGIRTFLDLPTITGRHSLRRPRTDPPRR</sequence>
<accession>A0ABW1A6E2</accession>
<organism evidence="2 3">
    <name type="scientific">Actinomadura rugatobispora</name>
    <dbReference type="NCBI Taxonomy" id="1994"/>
    <lineage>
        <taxon>Bacteria</taxon>
        <taxon>Bacillati</taxon>
        <taxon>Actinomycetota</taxon>
        <taxon>Actinomycetes</taxon>
        <taxon>Streptosporangiales</taxon>
        <taxon>Thermomonosporaceae</taxon>
        <taxon>Actinomadura</taxon>
    </lineage>
</organism>
<dbReference type="RefSeq" id="WP_378284364.1">
    <property type="nucleotide sequence ID" value="NZ_JBHSON010000034.1"/>
</dbReference>
<protein>
    <submittedName>
        <fullName evidence="2">Dihydrodipicolinate reductase</fullName>
    </submittedName>
</protein>
<dbReference type="Gene3D" id="3.40.50.720">
    <property type="entry name" value="NAD(P)-binding Rossmann-like Domain"/>
    <property type="match status" value="1"/>
</dbReference>
<dbReference type="Proteomes" id="UP001596074">
    <property type="component" value="Unassembled WGS sequence"/>
</dbReference>
<proteinExistence type="predicted"/>
<feature type="domain" description="2,4-diaminopentanoate dehydrogenase C-terminal" evidence="1">
    <location>
        <begin position="202"/>
        <end position="344"/>
    </location>
</feature>
<reference evidence="3" key="1">
    <citation type="journal article" date="2019" name="Int. J. Syst. Evol. Microbiol.">
        <title>The Global Catalogue of Microorganisms (GCM) 10K type strain sequencing project: providing services to taxonomists for standard genome sequencing and annotation.</title>
        <authorList>
            <consortium name="The Broad Institute Genomics Platform"/>
            <consortium name="The Broad Institute Genome Sequencing Center for Infectious Disease"/>
            <person name="Wu L."/>
            <person name="Ma J."/>
        </authorList>
    </citation>
    <scope>NUCLEOTIDE SEQUENCE [LARGE SCALE GENOMIC DNA]</scope>
    <source>
        <strain evidence="3">KCTC 42087</strain>
    </source>
</reference>
<comment type="caution">
    <text evidence="2">The sequence shown here is derived from an EMBL/GenBank/DDBJ whole genome shotgun (WGS) entry which is preliminary data.</text>
</comment>
<evidence type="ECO:0000313" key="2">
    <source>
        <dbReference type="EMBL" id="MFC5748685.1"/>
    </source>
</evidence>
<dbReference type="InterPro" id="IPR045760">
    <property type="entry name" value="DAP_DH_C"/>
</dbReference>
<dbReference type="CDD" id="cd24146">
    <property type="entry name" value="nat-AmDH_N_like"/>
    <property type="match status" value="1"/>
</dbReference>
<dbReference type="InterPro" id="IPR036291">
    <property type="entry name" value="NAD(P)-bd_dom_sf"/>
</dbReference>
<dbReference type="EMBL" id="JBHSON010000034">
    <property type="protein sequence ID" value="MFC5748685.1"/>
    <property type="molecule type" value="Genomic_DNA"/>
</dbReference>